<gene>
    <name evidence="1" type="ORF">SBAD_LOCUS2057</name>
</gene>
<name>A0A183IEL3_9BILA</name>
<keyword evidence="2" id="KW-1185">Reference proteome</keyword>
<sequence>MAFVLADYGLNLGNLCRCTGYRPILEACYSFAVGCTDGRHCSFMKNERLVRMRSVSFHLMFSMFVFQGIDIKFRNAHFPFFISTLGVAELKRLELHAKKGLFIGATVSLSQLKEELLDLVRFVPGELRLSIMQRKESLKAQGDKCFHNVSVFAKTMIIFRVSIKLGLHQDM</sequence>
<dbReference type="Proteomes" id="UP000270296">
    <property type="component" value="Unassembled WGS sequence"/>
</dbReference>
<dbReference type="GO" id="GO:0016491">
    <property type="term" value="F:oxidoreductase activity"/>
    <property type="evidence" value="ECO:0007669"/>
    <property type="project" value="InterPro"/>
</dbReference>
<proteinExistence type="predicted"/>
<dbReference type="InterPro" id="IPR036884">
    <property type="entry name" value="2Fe-2S-bd_dom_sf"/>
</dbReference>
<evidence type="ECO:0000313" key="3">
    <source>
        <dbReference type="WBParaSite" id="SBAD_0000215701-mRNA-1"/>
    </source>
</evidence>
<evidence type="ECO:0000313" key="1">
    <source>
        <dbReference type="EMBL" id="VDO96352.1"/>
    </source>
</evidence>
<reference evidence="1 2" key="2">
    <citation type="submission" date="2018-11" db="EMBL/GenBank/DDBJ databases">
        <authorList>
            <consortium name="Pathogen Informatics"/>
        </authorList>
    </citation>
    <scope>NUCLEOTIDE SEQUENCE [LARGE SCALE GENOMIC DNA]</scope>
</reference>
<dbReference type="InterPro" id="IPR016208">
    <property type="entry name" value="Ald_Oxase/xanthine_DH-like"/>
</dbReference>
<organism evidence="3">
    <name type="scientific">Soboliphyme baturini</name>
    <dbReference type="NCBI Taxonomy" id="241478"/>
    <lineage>
        <taxon>Eukaryota</taxon>
        <taxon>Metazoa</taxon>
        <taxon>Ecdysozoa</taxon>
        <taxon>Nematoda</taxon>
        <taxon>Enoplea</taxon>
        <taxon>Dorylaimia</taxon>
        <taxon>Dioctophymatida</taxon>
        <taxon>Dioctophymatoidea</taxon>
        <taxon>Soboliphymatidae</taxon>
        <taxon>Soboliphyme</taxon>
    </lineage>
</organism>
<protein>
    <submittedName>
        <fullName evidence="3">Fer2_2 domain-containing protein</fullName>
    </submittedName>
</protein>
<dbReference type="OrthoDB" id="8300278at2759"/>
<accession>A0A183IEL3</accession>
<dbReference type="PANTHER" id="PTHR45444:SF3">
    <property type="entry name" value="XANTHINE DEHYDROGENASE"/>
    <property type="match status" value="1"/>
</dbReference>
<dbReference type="WBParaSite" id="SBAD_0000215701-mRNA-1">
    <property type="protein sequence ID" value="SBAD_0000215701-mRNA-1"/>
    <property type="gene ID" value="SBAD_0000215701"/>
</dbReference>
<dbReference type="GO" id="GO:0005506">
    <property type="term" value="F:iron ion binding"/>
    <property type="evidence" value="ECO:0007669"/>
    <property type="project" value="InterPro"/>
</dbReference>
<dbReference type="PANTHER" id="PTHR45444">
    <property type="entry name" value="XANTHINE DEHYDROGENASE"/>
    <property type="match status" value="1"/>
</dbReference>
<evidence type="ECO:0000313" key="2">
    <source>
        <dbReference type="Proteomes" id="UP000270296"/>
    </source>
</evidence>
<dbReference type="AlphaFoldDB" id="A0A183IEL3"/>
<dbReference type="SUPFAM" id="SSF47741">
    <property type="entry name" value="CO dehydrogenase ISP C-domain like"/>
    <property type="match status" value="1"/>
</dbReference>
<reference evidence="3" key="1">
    <citation type="submission" date="2016-06" db="UniProtKB">
        <authorList>
            <consortium name="WormBaseParasite"/>
        </authorList>
    </citation>
    <scope>IDENTIFICATION</scope>
</reference>
<dbReference type="Gene3D" id="1.10.150.120">
    <property type="entry name" value="[2Fe-2S]-binding domain"/>
    <property type="match status" value="1"/>
</dbReference>
<dbReference type="EMBL" id="UZAM01007065">
    <property type="protein sequence ID" value="VDO96352.1"/>
    <property type="molecule type" value="Genomic_DNA"/>
</dbReference>